<evidence type="ECO:0000256" key="9">
    <source>
        <dbReference type="ARBA" id="ARBA00023136"/>
    </source>
</evidence>
<dbReference type="InParanoid" id="A0A554MWM7"/>
<dbReference type="Pfam" id="PF01036">
    <property type="entry name" value="Bac_rhodopsin"/>
    <property type="match status" value="1"/>
</dbReference>
<evidence type="ECO:0000256" key="10">
    <source>
        <dbReference type="ARBA" id="ARBA00023170"/>
    </source>
</evidence>
<comment type="similarity">
    <text evidence="2">Belongs to the archaeal/bacterial/fungal opsin family.</text>
</comment>
<dbReference type="EMBL" id="QMDX01000012">
    <property type="protein sequence ID" value="TSD09532.1"/>
    <property type="molecule type" value="Genomic_DNA"/>
</dbReference>
<feature type="transmembrane region" description="Helical" evidence="11">
    <location>
        <begin position="99"/>
        <end position="119"/>
    </location>
</feature>
<keyword evidence="8" id="KW-0157">Chromophore</keyword>
<dbReference type="Gene3D" id="1.20.1070.10">
    <property type="entry name" value="Rhodopsin 7-helix transmembrane proteins"/>
    <property type="match status" value="1"/>
</dbReference>
<evidence type="ECO:0000256" key="11">
    <source>
        <dbReference type="SAM" id="Phobius"/>
    </source>
</evidence>
<gene>
    <name evidence="12" type="ORF">DP107_15435</name>
</gene>
<keyword evidence="4" id="KW-0716">Sensory transduction</keyword>
<evidence type="ECO:0000256" key="4">
    <source>
        <dbReference type="ARBA" id="ARBA00022606"/>
    </source>
</evidence>
<keyword evidence="9 11" id="KW-0472">Membrane</keyword>
<dbReference type="InterPro" id="IPR018229">
    <property type="entry name" value="Rhodopsin_retinal_BS"/>
</dbReference>
<dbReference type="GO" id="GO:0009881">
    <property type="term" value="F:photoreceptor activity"/>
    <property type="evidence" value="ECO:0007669"/>
    <property type="project" value="UniProtKB-KW"/>
</dbReference>
<dbReference type="RefSeq" id="WP_144263041.1">
    <property type="nucleotide sequence ID" value="NZ_QMDX01000012.1"/>
</dbReference>
<evidence type="ECO:0000256" key="3">
    <source>
        <dbReference type="ARBA" id="ARBA00022543"/>
    </source>
</evidence>
<protein>
    <submittedName>
        <fullName evidence="12">Rhodopsin</fullName>
    </submittedName>
</protein>
<feature type="transmembrane region" description="Helical" evidence="11">
    <location>
        <begin position="74"/>
        <end position="92"/>
    </location>
</feature>
<dbReference type="PROSITE" id="PS00950">
    <property type="entry name" value="BACTERIAL_OPSIN_1"/>
    <property type="match status" value="1"/>
</dbReference>
<keyword evidence="13" id="KW-1185">Reference proteome</keyword>
<dbReference type="OrthoDB" id="330248at2157"/>
<keyword evidence="7 11" id="KW-1133">Transmembrane helix</keyword>
<evidence type="ECO:0000256" key="6">
    <source>
        <dbReference type="ARBA" id="ARBA00022925"/>
    </source>
</evidence>
<organism evidence="12 13">
    <name type="scientific">Haloglomus irregulare</name>
    <dbReference type="NCBI Taxonomy" id="2234134"/>
    <lineage>
        <taxon>Archaea</taxon>
        <taxon>Methanobacteriati</taxon>
        <taxon>Methanobacteriota</taxon>
        <taxon>Stenosarchaea group</taxon>
        <taxon>Halobacteria</taxon>
        <taxon>Halobacteriales</taxon>
        <taxon>Natronomonadaceae</taxon>
        <taxon>Haloglomus</taxon>
    </lineage>
</organism>
<dbReference type="GO" id="GO:0007602">
    <property type="term" value="P:phototransduction"/>
    <property type="evidence" value="ECO:0007669"/>
    <property type="project" value="UniProtKB-KW"/>
</dbReference>
<keyword evidence="6" id="KW-0681">Retinal protein</keyword>
<keyword evidence="5 11" id="KW-0812">Transmembrane</keyword>
<dbReference type="Proteomes" id="UP000319894">
    <property type="component" value="Unassembled WGS sequence"/>
</dbReference>
<dbReference type="InterPro" id="IPR001425">
    <property type="entry name" value="Arc/bac/fun_rhodopsins"/>
</dbReference>
<evidence type="ECO:0000256" key="5">
    <source>
        <dbReference type="ARBA" id="ARBA00022692"/>
    </source>
</evidence>
<evidence type="ECO:0000256" key="1">
    <source>
        <dbReference type="ARBA" id="ARBA00004141"/>
    </source>
</evidence>
<keyword evidence="10" id="KW-0675">Receptor</keyword>
<dbReference type="GO" id="GO:0016020">
    <property type="term" value="C:membrane"/>
    <property type="evidence" value="ECO:0007669"/>
    <property type="project" value="UniProtKB-SubCell"/>
</dbReference>
<dbReference type="PANTHER" id="PTHR28286">
    <property type="match status" value="1"/>
</dbReference>
<feature type="transmembrane region" description="Helical" evidence="11">
    <location>
        <begin position="6"/>
        <end position="26"/>
    </location>
</feature>
<evidence type="ECO:0000313" key="13">
    <source>
        <dbReference type="Proteomes" id="UP000319894"/>
    </source>
</evidence>
<keyword evidence="3" id="KW-0600">Photoreceptor protein</keyword>
<proteinExistence type="inferred from homology"/>
<dbReference type="AlphaFoldDB" id="A0A554MWM7"/>
<evidence type="ECO:0000256" key="8">
    <source>
        <dbReference type="ARBA" id="ARBA00022991"/>
    </source>
</evidence>
<comment type="subcellular location">
    <subcellularLocation>
        <location evidence="1">Membrane</location>
        <topology evidence="1">Multi-pass membrane protein</topology>
    </subcellularLocation>
</comment>
<accession>A0A554MWM7</accession>
<name>A0A554MWM7_9EURY</name>
<dbReference type="PANTHER" id="PTHR28286:SF2">
    <property type="entry name" value="BACTERIORHODOPSIN _OPSIN, NOPA (EUROFUNG)"/>
    <property type="match status" value="1"/>
</dbReference>
<evidence type="ECO:0000313" key="12">
    <source>
        <dbReference type="EMBL" id="TSD09532.1"/>
    </source>
</evidence>
<dbReference type="GO" id="GO:0005216">
    <property type="term" value="F:monoatomic ion channel activity"/>
    <property type="evidence" value="ECO:0007669"/>
    <property type="project" value="InterPro"/>
</dbReference>
<feature type="transmembrane region" description="Helical" evidence="11">
    <location>
        <begin position="125"/>
        <end position="146"/>
    </location>
</feature>
<feature type="transmembrane region" description="Helical" evidence="11">
    <location>
        <begin position="38"/>
        <end position="62"/>
    </location>
</feature>
<dbReference type="PRINTS" id="PR00251">
    <property type="entry name" value="BACTRLOPSIN"/>
</dbReference>
<sequence>MTAAAMTFVFGAVSLVVGVAIALRLVTGDSEIADAGRVRPLVLIPGVAAVAYVVMALGIGTVTIGSETIVVPRYVDWLLTTPIMIGYVGYVAGAPRRWIAAAAGGIAAVIVVGAAATVTTGLAKWGLFGLSSLVQLGVFGVLYLVYPRHAAERPGRRELFWLLQTHVGLLWLAYPVI</sequence>
<evidence type="ECO:0000256" key="2">
    <source>
        <dbReference type="ARBA" id="ARBA00008130"/>
    </source>
</evidence>
<comment type="caution">
    <text evidence="12">The sequence shown here is derived from an EMBL/GenBank/DDBJ whole genome shotgun (WGS) entry which is preliminary data.</text>
</comment>
<dbReference type="SMART" id="SM01021">
    <property type="entry name" value="Bac_rhodopsin"/>
    <property type="match status" value="1"/>
</dbReference>
<dbReference type="SUPFAM" id="SSF81321">
    <property type="entry name" value="Family A G protein-coupled receptor-like"/>
    <property type="match status" value="1"/>
</dbReference>
<evidence type="ECO:0000256" key="7">
    <source>
        <dbReference type="ARBA" id="ARBA00022989"/>
    </source>
</evidence>
<reference evidence="12 13" key="1">
    <citation type="submission" date="2018-06" db="EMBL/GenBank/DDBJ databases">
        <title>Natronomonas sp. F16-60 a new haloarchaeon isolated from a solar saltern of Isla Cristina, Huelva, Spain.</title>
        <authorList>
            <person name="Duran-Viseras A."/>
            <person name="Sanchez-Porro C."/>
            <person name="Ventosa A."/>
        </authorList>
    </citation>
    <scope>NUCLEOTIDE SEQUENCE [LARGE SCALE GENOMIC DNA]</scope>
    <source>
        <strain evidence="12 13">F16-60</strain>
    </source>
</reference>